<gene>
    <name evidence="2" type="ORF">KP509_23G011600</name>
</gene>
<keyword evidence="3" id="KW-1185">Reference proteome</keyword>
<proteinExistence type="predicted"/>
<comment type="caution">
    <text evidence="2">The sequence shown here is derived from an EMBL/GenBank/DDBJ whole genome shotgun (WGS) entry which is preliminary data.</text>
</comment>
<dbReference type="Proteomes" id="UP000825935">
    <property type="component" value="Chromosome 23"/>
</dbReference>
<feature type="compositionally biased region" description="Low complexity" evidence="1">
    <location>
        <begin position="101"/>
        <end position="118"/>
    </location>
</feature>
<protein>
    <submittedName>
        <fullName evidence="2">Uncharacterized protein</fullName>
    </submittedName>
</protein>
<feature type="region of interest" description="Disordered" evidence="1">
    <location>
        <begin position="1"/>
        <end position="35"/>
    </location>
</feature>
<accession>A0A8T2RX70</accession>
<evidence type="ECO:0000313" key="2">
    <source>
        <dbReference type="EMBL" id="KAH7301086.1"/>
    </source>
</evidence>
<evidence type="ECO:0000256" key="1">
    <source>
        <dbReference type="SAM" id="MobiDB-lite"/>
    </source>
</evidence>
<dbReference type="AlphaFoldDB" id="A0A8T2RX70"/>
<dbReference type="EMBL" id="CM035428">
    <property type="protein sequence ID" value="KAH7301086.1"/>
    <property type="molecule type" value="Genomic_DNA"/>
</dbReference>
<feature type="region of interest" description="Disordered" evidence="1">
    <location>
        <begin position="94"/>
        <end position="120"/>
    </location>
</feature>
<sequence>MVSSGASSSRKKVNRSPLRARAQQQQGVCGSPFPSGSVDTVLEVPFGSALKMAPVSPDHVHLNLMNQKSVCKDLDDPSSSGAASPAQSYLTSAFMSKPNTPRDASSPPSSPMSLNPSPRRADHDWQRIIANGRGNNDGTHLIRVLADFIEDFQFSKPEKGEHANGANDSNFGIVESRHSHQLAGQLRRLADAFDKENFFVSPKDKNVK</sequence>
<dbReference type="OrthoDB" id="1918006at2759"/>
<name>A0A8T2RX70_CERRI</name>
<reference evidence="2 3" key="1">
    <citation type="submission" date="2021-08" db="EMBL/GenBank/DDBJ databases">
        <title>WGS assembly of Ceratopteris richardii.</title>
        <authorList>
            <person name="Marchant D.B."/>
            <person name="Chen G."/>
            <person name="Jenkins J."/>
            <person name="Shu S."/>
            <person name="Leebens-Mack J."/>
            <person name="Grimwood J."/>
            <person name="Schmutz J."/>
            <person name="Soltis P."/>
            <person name="Soltis D."/>
            <person name="Chen Z.-H."/>
        </authorList>
    </citation>
    <scope>NUCLEOTIDE SEQUENCE [LARGE SCALE GENOMIC DNA]</scope>
    <source>
        <strain evidence="2">Whitten #5841</strain>
        <tissue evidence="2">Leaf</tissue>
    </source>
</reference>
<evidence type="ECO:0000313" key="3">
    <source>
        <dbReference type="Proteomes" id="UP000825935"/>
    </source>
</evidence>
<organism evidence="2 3">
    <name type="scientific">Ceratopteris richardii</name>
    <name type="common">Triangle waterfern</name>
    <dbReference type="NCBI Taxonomy" id="49495"/>
    <lineage>
        <taxon>Eukaryota</taxon>
        <taxon>Viridiplantae</taxon>
        <taxon>Streptophyta</taxon>
        <taxon>Embryophyta</taxon>
        <taxon>Tracheophyta</taxon>
        <taxon>Polypodiopsida</taxon>
        <taxon>Polypodiidae</taxon>
        <taxon>Polypodiales</taxon>
        <taxon>Pteridineae</taxon>
        <taxon>Pteridaceae</taxon>
        <taxon>Parkerioideae</taxon>
        <taxon>Ceratopteris</taxon>
    </lineage>
</organism>